<name>A0A1J1IJW8_9DIPT</name>
<organism evidence="1 2">
    <name type="scientific">Clunio marinus</name>
    <dbReference type="NCBI Taxonomy" id="568069"/>
    <lineage>
        <taxon>Eukaryota</taxon>
        <taxon>Metazoa</taxon>
        <taxon>Ecdysozoa</taxon>
        <taxon>Arthropoda</taxon>
        <taxon>Hexapoda</taxon>
        <taxon>Insecta</taxon>
        <taxon>Pterygota</taxon>
        <taxon>Neoptera</taxon>
        <taxon>Endopterygota</taxon>
        <taxon>Diptera</taxon>
        <taxon>Nematocera</taxon>
        <taxon>Chironomoidea</taxon>
        <taxon>Chironomidae</taxon>
        <taxon>Clunio</taxon>
    </lineage>
</organism>
<dbReference type="EMBL" id="CVRI01000048">
    <property type="protein sequence ID" value="CRK98745.1"/>
    <property type="molecule type" value="Genomic_DNA"/>
</dbReference>
<dbReference type="Proteomes" id="UP000183832">
    <property type="component" value="Unassembled WGS sequence"/>
</dbReference>
<proteinExistence type="predicted"/>
<sequence>MESEMIYRDKFKAMKKFMERKNMIIAFHIKTIFYMKNSAAYEVTKFIGFPAINEITSLNPYHNK</sequence>
<protein>
    <submittedName>
        <fullName evidence="1">CLUMA_CG012446, isoform A</fullName>
    </submittedName>
</protein>
<evidence type="ECO:0000313" key="2">
    <source>
        <dbReference type="Proteomes" id="UP000183832"/>
    </source>
</evidence>
<accession>A0A1J1IJW8</accession>
<keyword evidence="2" id="KW-1185">Reference proteome</keyword>
<dbReference type="AlphaFoldDB" id="A0A1J1IJW8"/>
<reference evidence="1 2" key="1">
    <citation type="submission" date="2015-04" db="EMBL/GenBank/DDBJ databases">
        <authorList>
            <person name="Syromyatnikov M.Y."/>
            <person name="Popov V.N."/>
        </authorList>
    </citation>
    <scope>NUCLEOTIDE SEQUENCE [LARGE SCALE GENOMIC DNA]</scope>
</reference>
<gene>
    <name evidence="1" type="ORF">CLUMA_CG012446</name>
</gene>
<evidence type="ECO:0000313" key="1">
    <source>
        <dbReference type="EMBL" id="CRK98745.1"/>
    </source>
</evidence>